<dbReference type="Pfam" id="PF07358">
    <property type="entry name" value="DUF1482"/>
    <property type="match status" value="1"/>
</dbReference>
<organism evidence="1 2">
    <name type="scientific">Raoultella terrigena</name>
    <name type="common">Klebsiella terrigena</name>
    <dbReference type="NCBI Taxonomy" id="577"/>
    <lineage>
        <taxon>Bacteria</taxon>
        <taxon>Pseudomonadati</taxon>
        <taxon>Pseudomonadota</taxon>
        <taxon>Gammaproteobacteria</taxon>
        <taxon>Enterobacterales</taxon>
        <taxon>Enterobacteriaceae</taxon>
        <taxon>Klebsiella/Raoultella group</taxon>
        <taxon>Raoultella</taxon>
    </lineage>
</organism>
<dbReference type="AlphaFoldDB" id="A0A4U9DCT3"/>
<evidence type="ECO:0000313" key="1">
    <source>
        <dbReference type="EMBL" id="VTN15462.1"/>
    </source>
</evidence>
<evidence type="ECO:0000313" key="2">
    <source>
        <dbReference type="Proteomes" id="UP000339249"/>
    </source>
</evidence>
<proteinExistence type="predicted"/>
<name>A0A4U9DCT3_RAOTE</name>
<dbReference type="Proteomes" id="UP000339249">
    <property type="component" value="Unassembled WGS sequence"/>
</dbReference>
<protein>
    <submittedName>
        <fullName evidence="1">Protein of uncharacterized function (DUF1482)</fullName>
    </submittedName>
</protein>
<gene>
    <name evidence="1" type="ORF">NCTC9185_07550</name>
</gene>
<reference evidence="1 2" key="1">
    <citation type="submission" date="2019-04" db="EMBL/GenBank/DDBJ databases">
        <authorList>
            <consortium name="Pathogen Informatics"/>
        </authorList>
    </citation>
    <scope>NUCLEOTIDE SEQUENCE [LARGE SCALE GENOMIC DNA]</scope>
    <source>
        <strain evidence="1 2">NCTC9185</strain>
    </source>
</reference>
<accession>A0A4U9DCT3</accession>
<dbReference type="InterPro" id="IPR009954">
    <property type="entry name" value="DUF1482"/>
</dbReference>
<sequence length="64" mass="6830">MTSLFALVISVCALTGECSDVLIGVYDTEKICTDQAAEQHVSGQCLPYKQAFTAADDQQPAVSF</sequence>
<dbReference type="EMBL" id="CABDVU010000001">
    <property type="protein sequence ID" value="VTN15462.1"/>
    <property type="molecule type" value="Genomic_DNA"/>
</dbReference>